<keyword evidence="10" id="KW-1133">Transmembrane helix</keyword>
<dbReference type="AlphaFoldDB" id="A0AAV3XJC9"/>
<evidence type="ECO:0000256" key="10">
    <source>
        <dbReference type="SAM" id="Phobius"/>
    </source>
</evidence>
<feature type="binding site" evidence="9">
    <location>
        <position position="41"/>
    </location>
    <ligand>
        <name>ATP</name>
        <dbReference type="ChEBI" id="CHEBI:30616"/>
    </ligand>
</feature>
<dbReference type="GO" id="GO:0004674">
    <property type="term" value="F:protein serine/threonine kinase activity"/>
    <property type="evidence" value="ECO:0007669"/>
    <property type="project" value="UniProtKB-KW"/>
</dbReference>
<dbReference type="PROSITE" id="PS00107">
    <property type="entry name" value="PROTEIN_KINASE_ATP"/>
    <property type="match status" value="1"/>
</dbReference>
<comment type="catalytic activity">
    <reaction evidence="7">
        <text>L-threonyl-[protein] + ATP = O-phospho-L-threonyl-[protein] + ADP + H(+)</text>
        <dbReference type="Rhea" id="RHEA:46608"/>
        <dbReference type="Rhea" id="RHEA-COMP:11060"/>
        <dbReference type="Rhea" id="RHEA-COMP:11605"/>
        <dbReference type="ChEBI" id="CHEBI:15378"/>
        <dbReference type="ChEBI" id="CHEBI:30013"/>
        <dbReference type="ChEBI" id="CHEBI:30616"/>
        <dbReference type="ChEBI" id="CHEBI:61977"/>
        <dbReference type="ChEBI" id="CHEBI:456216"/>
        <dbReference type="EC" id="2.7.11.1"/>
    </reaction>
</comment>
<dbReference type="GO" id="GO:0005524">
    <property type="term" value="F:ATP binding"/>
    <property type="evidence" value="ECO:0007669"/>
    <property type="project" value="UniProtKB-UniRule"/>
</dbReference>
<dbReference type="Proteomes" id="UP001050975">
    <property type="component" value="Unassembled WGS sequence"/>
</dbReference>
<dbReference type="Pfam" id="PF05729">
    <property type="entry name" value="NACHT"/>
    <property type="match status" value="1"/>
</dbReference>
<dbReference type="CDD" id="cd14014">
    <property type="entry name" value="STKc_PknB_like"/>
    <property type="match status" value="1"/>
</dbReference>
<keyword evidence="3" id="KW-0808">Transferase</keyword>
<dbReference type="InterPro" id="IPR000719">
    <property type="entry name" value="Prot_kinase_dom"/>
</dbReference>
<keyword evidence="4 9" id="KW-0547">Nucleotide-binding</keyword>
<evidence type="ECO:0000313" key="13">
    <source>
        <dbReference type="EMBL" id="GET43022.1"/>
    </source>
</evidence>
<feature type="transmembrane region" description="Helical" evidence="10">
    <location>
        <begin position="697"/>
        <end position="715"/>
    </location>
</feature>
<organism evidence="13 14">
    <name type="scientific">Microseira wollei NIES-4236</name>
    <dbReference type="NCBI Taxonomy" id="2530354"/>
    <lineage>
        <taxon>Bacteria</taxon>
        <taxon>Bacillati</taxon>
        <taxon>Cyanobacteriota</taxon>
        <taxon>Cyanophyceae</taxon>
        <taxon>Oscillatoriophycideae</taxon>
        <taxon>Aerosakkonematales</taxon>
        <taxon>Aerosakkonemataceae</taxon>
        <taxon>Microseira</taxon>
    </lineage>
</organism>
<comment type="caution">
    <text evidence="13">The sequence shown here is derived from an EMBL/GenBank/DDBJ whole genome shotgun (WGS) entry which is preliminary data.</text>
</comment>
<evidence type="ECO:0000256" key="1">
    <source>
        <dbReference type="ARBA" id="ARBA00012513"/>
    </source>
</evidence>
<evidence type="ECO:0000256" key="7">
    <source>
        <dbReference type="ARBA" id="ARBA00047899"/>
    </source>
</evidence>
<dbReference type="EMBL" id="BLAY01000194">
    <property type="protein sequence ID" value="GET43022.1"/>
    <property type="molecule type" value="Genomic_DNA"/>
</dbReference>
<name>A0AAV3XJC9_9CYAN</name>
<dbReference type="PROSITE" id="PS00108">
    <property type="entry name" value="PROTEIN_KINASE_ST"/>
    <property type="match status" value="1"/>
</dbReference>
<feature type="transmembrane region" description="Helical" evidence="10">
    <location>
        <begin position="821"/>
        <end position="839"/>
    </location>
</feature>
<dbReference type="Gene3D" id="3.40.50.300">
    <property type="entry name" value="P-loop containing nucleotide triphosphate hydrolases"/>
    <property type="match status" value="1"/>
</dbReference>
<keyword evidence="5" id="KW-0418">Kinase</keyword>
<keyword evidence="2" id="KW-0723">Serine/threonine-protein kinase</keyword>
<reference evidence="13" key="1">
    <citation type="submission" date="2019-10" db="EMBL/GenBank/DDBJ databases">
        <title>Draft genome sequece of Microseira wollei NIES-4236.</title>
        <authorList>
            <person name="Yamaguchi H."/>
            <person name="Suzuki S."/>
            <person name="Kawachi M."/>
        </authorList>
    </citation>
    <scope>NUCLEOTIDE SEQUENCE</scope>
    <source>
        <strain evidence="13">NIES-4236</strain>
    </source>
</reference>
<evidence type="ECO:0000256" key="6">
    <source>
        <dbReference type="ARBA" id="ARBA00022840"/>
    </source>
</evidence>
<dbReference type="PROSITE" id="PS50011">
    <property type="entry name" value="PROTEIN_KINASE_DOM"/>
    <property type="match status" value="1"/>
</dbReference>
<feature type="transmembrane region" description="Helical" evidence="10">
    <location>
        <begin position="735"/>
        <end position="755"/>
    </location>
</feature>
<gene>
    <name evidence="13" type="ORF">MiSe_78420</name>
</gene>
<keyword evidence="10" id="KW-0812">Transmembrane</keyword>
<comment type="catalytic activity">
    <reaction evidence="8">
        <text>L-seryl-[protein] + ATP = O-phospho-L-seryl-[protein] + ADP + H(+)</text>
        <dbReference type="Rhea" id="RHEA:17989"/>
        <dbReference type="Rhea" id="RHEA-COMP:9863"/>
        <dbReference type="Rhea" id="RHEA-COMP:11604"/>
        <dbReference type="ChEBI" id="CHEBI:15378"/>
        <dbReference type="ChEBI" id="CHEBI:29999"/>
        <dbReference type="ChEBI" id="CHEBI:30616"/>
        <dbReference type="ChEBI" id="CHEBI:83421"/>
        <dbReference type="ChEBI" id="CHEBI:456216"/>
        <dbReference type="EC" id="2.7.11.1"/>
    </reaction>
</comment>
<evidence type="ECO:0000256" key="8">
    <source>
        <dbReference type="ARBA" id="ARBA00048679"/>
    </source>
</evidence>
<dbReference type="SUPFAM" id="SSF56112">
    <property type="entry name" value="Protein kinase-like (PK-like)"/>
    <property type="match status" value="1"/>
</dbReference>
<feature type="transmembrane region" description="Helical" evidence="10">
    <location>
        <begin position="845"/>
        <end position="864"/>
    </location>
</feature>
<feature type="domain" description="Protein kinase" evidence="11">
    <location>
        <begin position="10"/>
        <end position="294"/>
    </location>
</feature>
<evidence type="ECO:0000256" key="4">
    <source>
        <dbReference type="ARBA" id="ARBA00022741"/>
    </source>
</evidence>
<keyword evidence="14" id="KW-1185">Reference proteome</keyword>
<dbReference type="SUPFAM" id="SSF52540">
    <property type="entry name" value="P-loop containing nucleoside triphosphate hydrolases"/>
    <property type="match status" value="1"/>
</dbReference>
<evidence type="ECO:0000259" key="11">
    <source>
        <dbReference type="PROSITE" id="PS50011"/>
    </source>
</evidence>
<sequence length="924" mass="103841">MSSPLLNNRYRIIQALGTGGFGETFLVEDTHMPSRRRCVLKQLKPVANNPQIGEFVQRRFEREAAILEQLGEGNGQIPNLYAYFTEAGRFYLVQEWISGETLFQKVQQQGLLDEIAVKQFLVDILPVLEYIHGNGVIHRDIKPSNIIFRQPDGKPVLIDFGIAKEIMSTAVNARGEFTVRSRRFSAVTSVAIGTRGYMSPEQAAGKPVFASDLYSLGLTAIYLLTGKLPQQLDNNLKTGEINWRQDNSKISDSLAAVIDKAVRTLASDRFSTAAEMLTALQSQDIVTETIDPFLLATTDTQTKENPDAIKLVENSPLSLVPTSPRPPYTPQEYRNRQILLNKVKNYWVKGVLETSIHGKAMISLGLEKRLDAVDRPWGMVWETPDQPRQTLPINTKIIDQFDQLGDGRTLLILGAPGSGKTTTLLELARDLINRAEQDINQPIPVAFNLSSWATDKLKIADWIVQELNTKYQVSKPIGQAWVKNEQLLLLLDGLDEVSPPRRQSCVQAINQFIQSHGATEIVVCSRIKEYEILSNSLKFKGAIFIQPLTIDQIQTYLSRAGIELAAVKTALQADRTLQELAKSPLMLNIITFAYQGMPMTDLPGMSLSERRQHLLDLYIQRMFDRRNANPKYSKSKSMRWLIWLAKNLSQQSQTVFLIERMQPSWLSNKWQKQLYFLMTLLSFIVLGAVWGDMLLPIRRVFVLQFLVGFIFWFVFGINQIKPVENLKISLRNTTYNLGLGIILGALSGLVIKAIYDPLFHPMGWQIYSGKMLDMQFESLRRGVVFGLSVGIIIGLIRGLTSPSIKTVTVPNQAMRQSAKNALVFGLIGFLGLALAAALLRWRILFWGIFGAGFGLVAGGGEACVKHLILRVILYCNGCIPWNYSRFLDYATERIFLQKVGGGYIFVHRLLLEHFACTNAIIGNE</sequence>
<feature type="domain" description="NACHT" evidence="12">
    <location>
        <begin position="408"/>
        <end position="498"/>
    </location>
</feature>
<dbReference type="InterPro" id="IPR011009">
    <property type="entry name" value="Kinase-like_dom_sf"/>
</dbReference>
<dbReference type="RefSeq" id="WP_226591420.1">
    <property type="nucleotide sequence ID" value="NZ_BLAY01000194.1"/>
</dbReference>
<dbReference type="PANTHER" id="PTHR24363">
    <property type="entry name" value="SERINE/THREONINE PROTEIN KINASE"/>
    <property type="match status" value="1"/>
</dbReference>
<evidence type="ECO:0000313" key="14">
    <source>
        <dbReference type="Proteomes" id="UP001050975"/>
    </source>
</evidence>
<dbReference type="InterPro" id="IPR008271">
    <property type="entry name" value="Ser/Thr_kinase_AS"/>
</dbReference>
<protein>
    <recommendedName>
        <fullName evidence="1">non-specific serine/threonine protein kinase</fullName>
        <ecNumber evidence="1">2.7.11.1</ecNumber>
    </recommendedName>
</protein>
<dbReference type="Gene3D" id="1.10.510.10">
    <property type="entry name" value="Transferase(Phosphotransferase) domain 1"/>
    <property type="match status" value="1"/>
</dbReference>
<dbReference type="SMART" id="SM00220">
    <property type="entry name" value="S_TKc"/>
    <property type="match status" value="1"/>
</dbReference>
<evidence type="ECO:0000256" key="9">
    <source>
        <dbReference type="PROSITE-ProRule" id="PRU10141"/>
    </source>
</evidence>
<dbReference type="InterPro" id="IPR017441">
    <property type="entry name" value="Protein_kinase_ATP_BS"/>
</dbReference>
<dbReference type="InterPro" id="IPR007111">
    <property type="entry name" value="NACHT_NTPase"/>
</dbReference>
<feature type="transmembrane region" description="Helical" evidence="10">
    <location>
        <begin position="782"/>
        <end position="800"/>
    </location>
</feature>
<keyword evidence="6 9" id="KW-0067">ATP-binding</keyword>
<accession>A0AAV3XJC9</accession>
<keyword evidence="10" id="KW-0472">Membrane</keyword>
<evidence type="ECO:0000256" key="3">
    <source>
        <dbReference type="ARBA" id="ARBA00022679"/>
    </source>
</evidence>
<dbReference type="Pfam" id="PF00069">
    <property type="entry name" value="Pkinase"/>
    <property type="match status" value="1"/>
</dbReference>
<dbReference type="PANTHER" id="PTHR24363:SF0">
    <property type="entry name" value="SERINE_THREONINE KINASE LIKE DOMAIN CONTAINING 1"/>
    <property type="match status" value="1"/>
</dbReference>
<dbReference type="PROSITE" id="PS50837">
    <property type="entry name" value="NACHT"/>
    <property type="match status" value="1"/>
</dbReference>
<evidence type="ECO:0000256" key="2">
    <source>
        <dbReference type="ARBA" id="ARBA00022527"/>
    </source>
</evidence>
<evidence type="ECO:0000259" key="12">
    <source>
        <dbReference type="PROSITE" id="PS50837"/>
    </source>
</evidence>
<evidence type="ECO:0000256" key="5">
    <source>
        <dbReference type="ARBA" id="ARBA00022777"/>
    </source>
</evidence>
<dbReference type="InterPro" id="IPR027417">
    <property type="entry name" value="P-loop_NTPase"/>
</dbReference>
<dbReference type="EC" id="2.7.11.1" evidence="1"/>
<proteinExistence type="predicted"/>